<dbReference type="Gene3D" id="1.25.10.10">
    <property type="entry name" value="Leucine-rich Repeat Variant"/>
    <property type="match status" value="1"/>
</dbReference>
<proteinExistence type="predicted"/>
<reference evidence="1 2" key="1">
    <citation type="submission" date="2016-10" db="EMBL/GenBank/DDBJ databases">
        <authorList>
            <person name="Varghese N."/>
            <person name="Submissions S."/>
        </authorList>
    </citation>
    <scope>NUCLEOTIDE SEQUENCE [LARGE SCALE GENOMIC DNA]</scope>
    <source>
        <strain evidence="1 2">DSM 16525</strain>
    </source>
</reference>
<name>A0ABY1C0S2_MYXFU</name>
<dbReference type="SUPFAM" id="SSF48371">
    <property type="entry name" value="ARM repeat"/>
    <property type="match status" value="1"/>
</dbReference>
<protein>
    <submittedName>
        <fullName evidence="1">HEAT repeat-containing protein</fullName>
    </submittedName>
</protein>
<dbReference type="InterPro" id="IPR011989">
    <property type="entry name" value="ARM-like"/>
</dbReference>
<dbReference type="Pfam" id="PF13646">
    <property type="entry name" value="HEAT_2"/>
    <property type="match status" value="1"/>
</dbReference>
<accession>A0ABY1C0S2</accession>
<dbReference type="Proteomes" id="UP000183760">
    <property type="component" value="Unassembled WGS sequence"/>
</dbReference>
<dbReference type="SMART" id="SM00567">
    <property type="entry name" value="EZ_HEAT"/>
    <property type="match status" value="2"/>
</dbReference>
<organism evidence="1 2">
    <name type="scientific">Myxococcus fulvus</name>
    <dbReference type="NCBI Taxonomy" id="33"/>
    <lineage>
        <taxon>Bacteria</taxon>
        <taxon>Pseudomonadati</taxon>
        <taxon>Myxococcota</taxon>
        <taxon>Myxococcia</taxon>
        <taxon>Myxococcales</taxon>
        <taxon>Cystobacterineae</taxon>
        <taxon>Myxococcaceae</taxon>
        <taxon>Myxococcus</taxon>
    </lineage>
</organism>
<evidence type="ECO:0000313" key="1">
    <source>
        <dbReference type="EMBL" id="SET49532.1"/>
    </source>
</evidence>
<keyword evidence="2" id="KW-1185">Reference proteome</keyword>
<dbReference type="EMBL" id="FOIB01000002">
    <property type="protein sequence ID" value="SET49532.1"/>
    <property type="molecule type" value="Genomic_DNA"/>
</dbReference>
<gene>
    <name evidence="1" type="ORF">SAMN05443572_102481</name>
</gene>
<dbReference type="InterPro" id="IPR004155">
    <property type="entry name" value="PBS_lyase_HEAT"/>
</dbReference>
<sequence length="276" mass="29171">MGVNGPPSRQLFVTGHTGLHCESPSPAMRLPALSLLLLLLAPGATLAQGDTRLAFLGRQLQQGKDPRSRSQAALVLGATEDPEAVAVLCPGLKDASELVRAAVAKSLAKLLESSALPCLEAHKDEADAAVQAAVREAVSALKEYQARPARLYIAMEGMKDLTRSLPPELVKATEARLRSRLVRRGAVLAPAKETKAQAKGALKKLGVRGFRITPEVHPMEGGGLRVAIVCMTYPDLSLLGQVDVKAGGAQPADLLKALVPRAVEDAAETFEWSNDT</sequence>
<evidence type="ECO:0000313" key="2">
    <source>
        <dbReference type="Proteomes" id="UP000183760"/>
    </source>
</evidence>
<comment type="caution">
    <text evidence="1">The sequence shown here is derived from an EMBL/GenBank/DDBJ whole genome shotgun (WGS) entry which is preliminary data.</text>
</comment>
<dbReference type="InterPro" id="IPR016024">
    <property type="entry name" value="ARM-type_fold"/>
</dbReference>